<evidence type="ECO:0000256" key="6">
    <source>
        <dbReference type="ARBA" id="ARBA00023049"/>
    </source>
</evidence>
<dbReference type="PANTHER" id="PTHR11804">
    <property type="entry name" value="PROTEASE M3 THIMET OLIGOPEPTIDASE-RELATED"/>
    <property type="match status" value="1"/>
</dbReference>
<evidence type="ECO:0000256" key="7">
    <source>
        <dbReference type="RuleBase" id="RU003435"/>
    </source>
</evidence>
<dbReference type="Proteomes" id="UP000320461">
    <property type="component" value="Unassembled WGS sequence"/>
</dbReference>
<dbReference type="InterPro" id="IPR001567">
    <property type="entry name" value="Pept_M3A_M3B_dom"/>
</dbReference>
<dbReference type="AlphaFoldDB" id="A0A4Y3KKT0"/>
<dbReference type="SUPFAM" id="SSF55486">
    <property type="entry name" value="Metalloproteases ('zincins'), catalytic domain"/>
    <property type="match status" value="1"/>
</dbReference>
<dbReference type="GO" id="GO:0006508">
    <property type="term" value="P:proteolysis"/>
    <property type="evidence" value="ECO:0007669"/>
    <property type="project" value="UniProtKB-KW"/>
</dbReference>
<evidence type="ECO:0000256" key="3">
    <source>
        <dbReference type="ARBA" id="ARBA00022723"/>
    </source>
</evidence>
<dbReference type="Gene3D" id="3.40.390.10">
    <property type="entry name" value="Collagenase (Catalytic Domain)"/>
    <property type="match status" value="1"/>
</dbReference>
<dbReference type="Pfam" id="PF01432">
    <property type="entry name" value="Peptidase_M3"/>
    <property type="match status" value="1"/>
</dbReference>
<keyword evidence="5 7" id="KW-0862">Zinc</keyword>
<evidence type="ECO:0000256" key="2">
    <source>
        <dbReference type="ARBA" id="ARBA00022670"/>
    </source>
</evidence>
<protein>
    <submittedName>
        <fullName evidence="9">Zn-dependent oligopeptidase</fullName>
    </submittedName>
</protein>
<keyword evidence="10" id="KW-1185">Reference proteome</keyword>
<comment type="cofactor">
    <cofactor evidence="7">
        <name>Zn(2+)</name>
        <dbReference type="ChEBI" id="CHEBI:29105"/>
    </cofactor>
    <text evidence="7">Binds 1 zinc ion.</text>
</comment>
<keyword evidence="3 7" id="KW-0479">Metal-binding</keyword>
<evidence type="ECO:0000313" key="9">
    <source>
        <dbReference type="EMBL" id="GEA84617.1"/>
    </source>
</evidence>
<reference evidence="9 10" key="1">
    <citation type="submission" date="2019-06" db="EMBL/GenBank/DDBJ databases">
        <title>Whole genome shotgun sequence of Cellulomonas gelida NBRC 3748.</title>
        <authorList>
            <person name="Hosoyama A."/>
            <person name="Uohara A."/>
            <person name="Ohji S."/>
            <person name="Ichikawa N."/>
        </authorList>
    </citation>
    <scope>NUCLEOTIDE SEQUENCE [LARGE SCALE GENOMIC DNA]</scope>
    <source>
        <strain evidence="9 10">NBRC 3748</strain>
    </source>
</reference>
<organism evidence="9 10">
    <name type="scientific">Cellulomonas gelida</name>
    <dbReference type="NCBI Taxonomy" id="1712"/>
    <lineage>
        <taxon>Bacteria</taxon>
        <taxon>Bacillati</taxon>
        <taxon>Actinomycetota</taxon>
        <taxon>Actinomycetes</taxon>
        <taxon>Micrococcales</taxon>
        <taxon>Cellulomonadaceae</taxon>
        <taxon>Cellulomonas</taxon>
    </lineage>
</organism>
<dbReference type="InterPro" id="IPR045090">
    <property type="entry name" value="Pept_M3A_M3B"/>
</dbReference>
<keyword evidence="2 7" id="KW-0645">Protease</keyword>
<dbReference type="GO" id="GO:0046872">
    <property type="term" value="F:metal ion binding"/>
    <property type="evidence" value="ECO:0007669"/>
    <property type="project" value="UniProtKB-UniRule"/>
</dbReference>
<evidence type="ECO:0000259" key="8">
    <source>
        <dbReference type="Pfam" id="PF01432"/>
    </source>
</evidence>
<dbReference type="InterPro" id="IPR024077">
    <property type="entry name" value="Neurolysin/TOP_dom2"/>
</dbReference>
<dbReference type="InterPro" id="IPR024079">
    <property type="entry name" value="MetalloPept_cat_dom_sf"/>
</dbReference>
<dbReference type="GO" id="GO:0006518">
    <property type="term" value="P:peptide metabolic process"/>
    <property type="evidence" value="ECO:0007669"/>
    <property type="project" value="TreeGrafter"/>
</dbReference>
<evidence type="ECO:0000256" key="1">
    <source>
        <dbReference type="ARBA" id="ARBA00006040"/>
    </source>
</evidence>
<accession>A0A4Y3KKT0</accession>
<feature type="domain" description="Peptidase M3A/M3B catalytic" evidence="8">
    <location>
        <begin position="209"/>
        <end position="631"/>
    </location>
</feature>
<keyword evidence="6 7" id="KW-0482">Metalloprotease</keyword>
<gene>
    <name evidence="9" type="primary">thoP1</name>
    <name evidence="9" type="ORF">CGE01nite_18680</name>
</gene>
<comment type="caution">
    <text evidence="9">The sequence shown here is derived from an EMBL/GenBank/DDBJ whole genome shotgun (WGS) entry which is preliminary data.</text>
</comment>
<proteinExistence type="inferred from homology"/>
<dbReference type="RefSeq" id="WP_141370490.1">
    <property type="nucleotide sequence ID" value="NZ_BJLQ01000017.1"/>
</dbReference>
<dbReference type="Gene3D" id="1.10.1370.40">
    <property type="match status" value="1"/>
</dbReference>
<keyword evidence="4 7" id="KW-0378">Hydrolase</keyword>
<dbReference type="Gene3D" id="1.10.1370.10">
    <property type="entry name" value="Neurolysin, domain 3"/>
    <property type="match status" value="1"/>
</dbReference>
<comment type="similarity">
    <text evidence="1 7">Belongs to the peptidase M3 family.</text>
</comment>
<dbReference type="EMBL" id="BJLQ01000017">
    <property type="protein sequence ID" value="GEA84617.1"/>
    <property type="molecule type" value="Genomic_DNA"/>
</dbReference>
<evidence type="ECO:0000313" key="10">
    <source>
        <dbReference type="Proteomes" id="UP000320461"/>
    </source>
</evidence>
<dbReference type="GO" id="GO:0004222">
    <property type="term" value="F:metalloendopeptidase activity"/>
    <property type="evidence" value="ECO:0007669"/>
    <property type="project" value="InterPro"/>
</dbReference>
<dbReference type="CDD" id="cd06455">
    <property type="entry name" value="M3A_TOP"/>
    <property type="match status" value="1"/>
</dbReference>
<sequence length="641" mass="70880">MTLEPLTLPADDAGWTDFLTTTIDAALDEARTHLATLKDGTTRSAAEVLELWNASDVALGQASAAAHLLAEVHPSATLREGAEERAQAAEDLATERGLDRELWEAFSATDPAGLDADAQRLHEHVLRDFRRAGVDRTAAERDRLRALAQRCTELGLEFSRNIREGARSIRVRPEQLAGLPEDFLASHPADDEGLVTLTTEYPDLIPVRTYAHDATVRRALTSEYLRIAYPQNSAVLAELLALREERAHLLGYPDWPSYDAEVKMIGSGAAIGELIERLDALTAEPAARDVAVLLERFRRDDPSATAVTPADSLYYDQVVRLEQYDVDAQEVRRYFRYDKVRDGVMSTIGRLLGLTFTSVTAPVWDPSVEVYDVASDGERIGRFYLDMHPRAGKFNHAAQFSLVPGIAGVRLPEGVLVCNFPTGSMEHDDVCTFFHEFGHLVHEIVGGHQRYAEFSGVATEWDFVEAPSQLLEEWAWDAGVLGSFATDDAGEAIPASLVAKMRRADEFGRGSWTRRQLNFTALSYGLHATPPEDLDAFTAQVDEHFGPFAPLPDTHQVTGFGHLEGYGPAYYTYLWSLVIAKDLLTAFGDDLMNEQVGRRYRDQILAPGGSRDAADLVESFLGRPRTYEAFDTWLTTAPTAP</sequence>
<evidence type="ECO:0000256" key="5">
    <source>
        <dbReference type="ARBA" id="ARBA00022833"/>
    </source>
</evidence>
<dbReference type="OrthoDB" id="9773538at2"/>
<dbReference type="PANTHER" id="PTHR11804:SF84">
    <property type="entry name" value="SACCHAROLYSIN"/>
    <property type="match status" value="1"/>
</dbReference>
<evidence type="ECO:0000256" key="4">
    <source>
        <dbReference type="ARBA" id="ARBA00022801"/>
    </source>
</evidence>
<name>A0A4Y3KKT0_9CELL</name>